<organism evidence="1 2">
    <name type="scientific">Desulfosporosinus nitroreducens</name>
    <dbReference type="NCBI Taxonomy" id="2018668"/>
    <lineage>
        <taxon>Bacteria</taxon>
        <taxon>Bacillati</taxon>
        <taxon>Bacillota</taxon>
        <taxon>Clostridia</taxon>
        <taxon>Eubacteriales</taxon>
        <taxon>Desulfitobacteriaceae</taxon>
        <taxon>Desulfosporosinus</taxon>
    </lineage>
</organism>
<gene>
    <name evidence="1" type="ORF">M8H41_10680</name>
</gene>
<sequence>MAKGDTDIIGLFAKALIGIFHGINKLTIGKGDQHVDVIDTIFKRNGICVKSPEKSDSSNEYPKLLKQERDVLYYKMPVGMSYKQIEKIDDVFESSLKEQVNVKELKDHPDAHFSITITEKTA</sequence>
<dbReference type="RefSeq" id="WP_302048738.1">
    <property type="nucleotide sequence ID" value="NZ_JAMJEV010000008.1"/>
</dbReference>
<protein>
    <submittedName>
        <fullName evidence="1">Uncharacterized protein</fullName>
    </submittedName>
</protein>
<comment type="caution">
    <text evidence="1">The sequence shown here is derived from an EMBL/GenBank/DDBJ whole genome shotgun (WGS) entry which is preliminary data.</text>
</comment>
<accession>A0ABT8QPN3</accession>
<proteinExistence type="predicted"/>
<name>A0ABT8QPN3_9FIRM</name>
<keyword evidence="2" id="KW-1185">Reference proteome</keyword>
<dbReference type="Proteomes" id="UP001176021">
    <property type="component" value="Unassembled WGS sequence"/>
</dbReference>
<evidence type="ECO:0000313" key="2">
    <source>
        <dbReference type="Proteomes" id="UP001176021"/>
    </source>
</evidence>
<dbReference type="EMBL" id="JAMJEV010000008">
    <property type="protein sequence ID" value="MDO0823317.1"/>
    <property type="molecule type" value="Genomic_DNA"/>
</dbReference>
<reference evidence="1" key="1">
    <citation type="submission" date="2022-05" db="EMBL/GenBank/DDBJ databases">
        <title>Expanded diversity of anoxic marine methylotrophy in a Black Sea sulfate reducing microorganism.</title>
        <authorList>
            <person name="Fischer P.Q."/>
            <person name="Stams A.J.M."/>
            <person name="Villanueva L."/>
            <person name="Sousa D.Z."/>
        </authorList>
    </citation>
    <scope>NUCLEOTIDE SEQUENCE</scope>
    <source>
        <strain evidence="1">P130</strain>
    </source>
</reference>
<evidence type="ECO:0000313" key="1">
    <source>
        <dbReference type="EMBL" id="MDO0823317.1"/>
    </source>
</evidence>